<reference evidence="4 5" key="1">
    <citation type="journal article" date="2023" name="Sci. Data">
        <title>Genome assembly of the Korean intertidal mud-creeper Batillaria attramentaria.</title>
        <authorList>
            <person name="Patra A.K."/>
            <person name="Ho P.T."/>
            <person name="Jun S."/>
            <person name="Lee S.J."/>
            <person name="Kim Y."/>
            <person name="Won Y.J."/>
        </authorList>
    </citation>
    <scope>NUCLEOTIDE SEQUENCE [LARGE SCALE GENOMIC DNA]</scope>
    <source>
        <strain evidence="4">Wonlab-2016</strain>
    </source>
</reference>
<keyword evidence="1" id="KW-0694">RNA-binding</keyword>
<comment type="similarity">
    <text evidence="1">Belongs to the metallo-beta-lactamase superfamily. RNA-metabolizing metallo-beta-lactamase-like family. CPSF2/YSH1 subfamily.</text>
</comment>
<dbReference type="SMART" id="SM01027">
    <property type="entry name" value="Beta-Casp"/>
    <property type="match status" value="1"/>
</dbReference>
<dbReference type="GO" id="GO:0006397">
    <property type="term" value="P:mRNA processing"/>
    <property type="evidence" value="ECO:0007669"/>
    <property type="project" value="UniProtKB-KW"/>
</dbReference>
<dbReference type="GO" id="GO:0005634">
    <property type="term" value="C:nucleus"/>
    <property type="evidence" value="ECO:0007669"/>
    <property type="project" value="UniProtKB-SubCell"/>
</dbReference>
<evidence type="ECO:0000259" key="3">
    <source>
        <dbReference type="SMART" id="SM01027"/>
    </source>
</evidence>
<dbReference type="PANTHER" id="PTHR45922:SF1">
    <property type="entry name" value="CLEAVAGE AND POLYADENYLATION SPECIFICITY FACTOR SUBUNIT 2"/>
    <property type="match status" value="1"/>
</dbReference>
<dbReference type="Gene3D" id="3.60.15.10">
    <property type="entry name" value="Ribonuclease Z/Hydroxyacylglutathione hydrolase-like"/>
    <property type="match status" value="1"/>
</dbReference>
<dbReference type="Pfam" id="PF10996">
    <property type="entry name" value="Beta-Casp"/>
    <property type="match status" value="1"/>
</dbReference>
<dbReference type="Proteomes" id="UP001519460">
    <property type="component" value="Unassembled WGS sequence"/>
</dbReference>
<accession>A0ABD0KNI1</accession>
<feature type="compositionally biased region" description="Basic and acidic residues" evidence="2">
    <location>
        <begin position="354"/>
        <end position="371"/>
    </location>
</feature>
<dbReference type="GO" id="GO:0003723">
    <property type="term" value="F:RNA binding"/>
    <property type="evidence" value="ECO:0007669"/>
    <property type="project" value="UniProtKB-KW"/>
</dbReference>
<dbReference type="AlphaFoldDB" id="A0ABD0KNI1"/>
<gene>
    <name evidence="4" type="ORF">BaRGS_00020130</name>
</gene>
<dbReference type="Gene3D" id="3.40.50.10890">
    <property type="match status" value="1"/>
</dbReference>
<sequence length="389" mass="44540">MTSIIKMHVFSGAHDESPPCYLLQVDEFRFLLDCGWDEDFNMHFIKELKRYSHQIDAVLLSYPDHLHLGALPYMVGKCDLSCPIYATVPVYKMGQMFMYDLYQSRHNGKVTACRSPRCQPILKDGEEEIIYAVDYNHKKERHLNGCILETISRPSLLITDAFNSMYNQSRRRLRDEQLMTTILQTMRNDGNVLISVDTAGRMLELAQLLDQMWRNTESGLTTYSLALLNNVSFNVVEFAKSQVEWMSDKIMRAFEDNRNNPFQFKHVKLCHNLAELARVQEPKVVLASTPDLQSGYSRDLFVAWCGSSKNSIVLTQRTSPGTLARWLIENQEAKTVTLERAPVACRSKAVPTERPVDTPKQDVETQGKDTSRIWPSEKSVPGVPAHRND</sequence>
<comment type="subcellular location">
    <subcellularLocation>
        <location evidence="1">Nucleus</location>
    </subcellularLocation>
</comment>
<feature type="non-terminal residue" evidence="4">
    <location>
        <position position="389"/>
    </location>
</feature>
<dbReference type="Pfam" id="PF16661">
    <property type="entry name" value="Lactamase_B_6"/>
    <property type="match status" value="2"/>
</dbReference>
<keyword evidence="1" id="KW-0539">Nucleus</keyword>
<comment type="caution">
    <text evidence="4">The sequence shown here is derived from an EMBL/GenBank/DDBJ whole genome shotgun (WGS) entry which is preliminary data.</text>
</comment>
<evidence type="ECO:0000256" key="1">
    <source>
        <dbReference type="RuleBase" id="RU365006"/>
    </source>
</evidence>
<protein>
    <recommendedName>
        <fullName evidence="1">Cleavage and polyadenylation specificity factor subunit 2</fullName>
    </recommendedName>
    <alternativeName>
        <fullName evidence="1">Cleavage and polyadenylation specificity factor 100 kDa subunit</fullName>
    </alternativeName>
</protein>
<dbReference type="InterPro" id="IPR035639">
    <property type="entry name" value="CPSF2_MBL"/>
</dbReference>
<dbReference type="InterPro" id="IPR001279">
    <property type="entry name" value="Metallo-B-lactamas"/>
</dbReference>
<keyword evidence="5" id="KW-1185">Reference proteome</keyword>
<dbReference type="PANTHER" id="PTHR45922">
    <property type="entry name" value="CLEAVAGE AND POLYADENYLATION SPECIFICITY FACTOR SUBUNIT 2"/>
    <property type="match status" value="1"/>
</dbReference>
<dbReference type="InterPro" id="IPR027075">
    <property type="entry name" value="CPSF2"/>
</dbReference>
<name>A0ABD0KNI1_9CAEN</name>
<dbReference type="CDD" id="cd16293">
    <property type="entry name" value="CPSF2-like_MBL-fold"/>
    <property type="match status" value="1"/>
</dbReference>
<evidence type="ECO:0000256" key="2">
    <source>
        <dbReference type="SAM" id="MobiDB-lite"/>
    </source>
</evidence>
<feature type="region of interest" description="Disordered" evidence="2">
    <location>
        <begin position="347"/>
        <end position="389"/>
    </location>
</feature>
<feature type="domain" description="Beta-Casp" evidence="3">
    <location>
        <begin position="202"/>
        <end position="327"/>
    </location>
</feature>
<dbReference type="EMBL" id="JACVVK020000148">
    <property type="protein sequence ID" value="KAK7488677.1"/>
    <property type="molecule type" value="Genomic_DNA"/>
</dbReference>
<organism evidence="4 5">
    <name type="scientific">Batillaria attramentaria</name>
    <dbReference type="NCBI Taxonomy" id="370345"/>
    <lineage>
        <taxon>Eukaryota</taxon>
        <taxon>Metazoa</taxon>
        <taxon>Spiralia</taxon>
        <taxon>Lophotrochozoa</taxon>
        <taxon>Mollusca</taxon>
        <taxon>Gastropoda</taxon>
        <taxon>Caenogastropoda</taxon>
        <taxon>Sorbeoconcha</taxon>
        <taxon>Cerithioidea</taxon>
        <taxon>Batillariidae</taxon>
        <taxon>Batillaria</taxon>
    </lineage>
</organism>
<keyword evidence="1" id="KW-0507">mRNA processing</keyword>
<evidence type="ECO:0000313" key="4">
    <source>
        <dbReference type="EMBL" id="KAK7488677.1"/>
    </source>
</evidence>
<evidence type="ECO:0000313" key="5">
    <source>
        <dbReference type="Proteomes" id="UP001519460"/>
    </source>
</evidence>
<dbReference type="InterPro" id="IPR022712">
    <property type="entry name" value="Beta_Casp"/>
</dbReference>
<proteinExistence type="inferred from homology"/>
<dbReference type="InterPro" id="IPR036866">
    <property type="entry name" value="RibonucZ/Hydroxyglut_hydro"/>
</dbReference>
<dbReference type="SUPFAM" id="SSF56281">
    <property type="entry name" value="Metallo-hydrolase/oxidoreductase"/>
    <property type="match status" value="1"/>
</dbReference>